<sequence>MTWWGSLVRVQSSLPTKEEREIPVLPGFRKLQQAPLAQKGEYGYDIANVDRNHFGATLVEDLFRHCSLQQM</sequence>
<protein>
    <submittedName>
        <fullName evidence="1">Uncharacterized protein</fullName>
    </submittedName>
</protein>
<gene>
    <name evidence="1" type="ORF">BN2475_160011</name>
</gene>
<dbReference type="EMBL" id="CYGX02000016">
    <property type="protein sequence ID" value="SIT38624.1"/>
    <property type="molecule type" value="Genomic_DNA"/>
</dbReference>
<reference evidence="1 2" key="1">
    <citation type="submission" date="2016-12" db="EMBL/GenBank/DDBJ databases">
        <authorList>
            <person name="Song W.-J."/>
            <person name="Kurnit D.M."/>
        </authorList>
    </citation>
    <scope>NUCLEOTIDE SEQUENCE [LARGE SCALE GENOMIC DNA]</scope>
    <source>
        <strain evidence="1 2">STM7296</strain>
    </source>
</reference>
<proteinExistence type="predicted"/>
<keyword evidence="2" id="KW-1185">Reference proteome</keyword>
<name>A0A1N7RU62_9BURK</name>
<dbReference type="AlphaFoldDB" id="A0A1N7RU62"/>
<dbReference type="STRING" id="1247936.BN2475_160011"/>
<accession>A0A1N7RU62</accession>
<dbReference type="Proteomes" id="UP000187012">
    <property type="component" value="Unassembled WGS sequence"/>
</dbReference>
<evidence type="ECO:0000313" key="2">
    <source>
        <dbReference type="Proteomes" id="UP000187012"/>
    </source>
</evidence>
<organism evidence="1 2">
    <name type="scientific">Paraburkholderia ribeironis</name>
    <dbReference type="NCBI Taxonomy" id="1247936"/>
    <lineage>
        <taxon>Bacteria</taxon>
        <taxon>Pseudomonadati</taxon>
        <taxon>Pseudomonadota</taxon>
        <taxon>Betaproteobacteria</taxon>
        <taxon>Burkholderiales</taxon>
        <taxon>Burkholderiaceae</taxon>
        <taxon>Paraburkholderia</taxon>
    </lineage>
</organism>
<evidence type="ECO:0000313" key="1">
    <source>
        <dbReference type="EMBL" id="SIT38624.1"/>
    </source>
</evidence>